<evidence type="ECO:0000313" key="3">
    <source>
        <dbReference type="Proteomes" id="UP000184268"/>
    </source>
</evidence>
<dbReference type="InterPro" id="IPR050696">
    <property type="entry name" value="FtsA/MreB"/>
</dbReference>
<dbReference type="GO" id="GO:0051301">
    <property type="term" value="P:cell division"/>
    <property type="evidence" value="ECO:0007669"/>
    <property type="project" value="InterPro"/>
</dbReference>
<keyword evidence="3" id="KW-1185">Reference proteome</keyword>
<proteinExistence type="predicted"/>
<dbReference type="InterPro" id="IPR043129">
    <property type="entry name" value="ATPase_NBD"/>
</dbReference>
<dbReference type="Pfam" id="PF11104">
    <property type="entry name" value="PilM_2"/>
    <property type="match status" value="1"/>
</dbReference>
<dbReference type="PIRSF" id="PIRSF019169">
    <property type="entry name" value="PilM"/>
    <property type="match status" value="1"/>
</dbReference>
<dbReference type="InterPro" id="IPR005883">
    <property type="entry name" value="PilM"/>
</dbReference>
<dbReference type="NCBIfam" id="TIGR01175">
    <property type="entry name" value="pilM"/>
    <property type="match status" value="1"/>
</dbReference>
<reference evidence="2 3" key="1">
    <citation type="submission" date="2016-11" db="EMBL/GenBank/DDBJ databases">
        <authorList>
            <person name="Jaros S."/>
            <person name="Januszkiewicz K."/>
            <person name="Wedrychowicz H."/>
        </authorList>
    </citation>
    <scope>NUCLEOTIDE SEQUENCE [LARGE SCALE GENOMIC DNA]</scope>
    <source>
        <strain evidence="2 3">DSM 16917</strain>
    </source>
</reference>
<sequence>MLANWIKPRSTELVGVDIGTQEIKAVLLSQSPHGYQLEAIARIPLEKGVVVDREIKNSSAVAEAMKQVRAQLPRKARFGAASVSGSTVMTKVIFMDANLSDEELEAQIEIEADNLIPYPLEDVNIDFEPLEVNEATSKVSVLLAACRSDNVESRVEALEAAGLGSKVVDVEGYALGRSFKLLAPQLPCGGATEVVAMVDMGASMTTFAIIAEGETAFIREQAFGGEQYTQTIQSYYGMTGEEAERAKIAGELPHNFAIEVLEPFQAQFVQQIRRTIQIFCNASKHKHIDRLILCGGAVQIEGLCERLSTELEIPVQRADPFGGALHASEMLRQSVAGDIGRYMVACGLALRSFESWHI</sequence>
<feature type="domain" description="SHS2" evidence="1">
    <location>
        <begin position="13"/>
        <end position="179"/>
    </location>
</feature>
<dbReference type="STRING" id="299255.SAMN02745129_3535"/>
<protein>
    <submittedName>
        <fullName evidence="2">Type IV pilus assembly protein PilM</fullName>
    </submittedName>
</protein>
<dbReference type="PANTHER" id="PTHR32432">
    <property type="entry name" value="CELL DIVISION PROTEIN FTSA-RELATED"/>
    <property type="match status" value="1"/>
</dbReference>
<dbReference type="CDD" id="cd24049">
    <property type="entry name" value="ASKHA_NBD_PilM"/>
    <property type="match status" value="1"/>
</dbReference>
<evidence type="ECO:0000259" key="1">
    <source>
        <dbReference type="SMART" id="SM00842"/>
    </source>
</evidence>
<dbReference type="InterPro" id="IPR003494">
    <property type="entry name" value="SHS2_FtsA"/>
</dbReference>
<gene>
    <name evidence="2" type="ORF">SAMN02745129_3535</name>
</gene>
<dbReference type="SMART" id="SM00842">
    <property type="entry name" value="FtsA"/>
    <property type="match status" value="1"/>
</dbReference>
<dbReference type="RefSeq" id="WP_067665909.1">
    <property type="nucleotide sequence ID" value="NZ_FQXG01000005.1"/>
</dbReference>
<dbReference type="Proteomes" id="UP000184268">
    <property type="component" value="Unassembled WGS sequence"/>
</dbReference>
<dbReference type="Gene3D" id="3.30.420.40">
    <property type="match status" value="2"/>
</dbReference>
<dbReference type="AlphaFoldDB" id="A0A1M5XHL5"/>
<dbReference type="Gene3D" id="3.30.1490.300">
    <property type="match status" value="1"/>
</dbReference>
<name>A0A1M5XHL5_9GAMM</name>
<dbReference type="SUPFAM" id="SSF53067">
    <property type="entry name" value="Actin-like ATPase domain"/>
    <property type="match status" value="2"/>
</dbReference>
<dbReference type="EMBL" id="FQXG01000005">
    <property type="protein sequence ID" value="SHH99038.1"/>
    <property type="molecule type" value="Genomic_DNA"/>
</dbReference>
<accession>A0A1M5XHL5</accession>
<dbReference type="OrthoDB" id="9773403at2"/>
<organism evidence="2 3">
    <name type="scientific">Ferrimonas marina</name>
    <dbReference type="NCBI Taxonomy" id="299255"/>
    <lineage>
        <taxon>Bacteria</taxon>
        <taxon>Pseudomonadati</taxon>
        <taxon>Pseudomonadota</taxon>
        <taxon>Gammaproteobacteria</taxon>
        <taxon>Alteromonadales</taxon>
        <taxon>Ferrimonadaceae</taxon>
        <taxon>Ferrimonas</taxon>
    </lineage>
</organism>
<evidence type="ECO:0000313" key="2">
    <source>
        <dbReference type="EMBL" id="SHH99038.1"/>
    </source>
</evidence>
<dbReference type="PANTHER" id="PTHR32432:SF3">
    <property type="entry name" value="ETHANOLAMINE UTILIZATION PROTEIN EUTJ"/>
    <property type="match status" value="1"/>
</dbReference>